<dbReference type="SUPFAM" id="SSF57783">
    <property type="entry name" value="Zinc beta-ribbon"/>
    <property type="match status" value="1"/>
</dbReference>
<evidence type="ECO:0000313" key="4">
    <source>
        <dbReference type="Proteomes" id="UP000600600"/>
    </source>
</evidence>
<evidence type="ECO:0000259" key="2">
    <source>
        <dbReference type="Pfam" id="PF01807"/>
    </source>
</evidence>
<dbReference type="Gene3D" id="3.90.580.10">
    <property type="entry name" value="Zinc finger, CHC2-type domain"/>
    <property type="match status" value="1"/>
</dbReference>
<dbReference type="InterPro" id="IPR002694">
    <property type="entry name" value="Znf_CHC2"/>
</dbReference>
<proteinExistence type="predicted"/>
<dbReference type="Proteomes" id="UP000600600">
    <property type="component" value="Unassembled WGS sequence"/>
</dbReference>
<keyword evidence="4" id="KW-1185">Reference proteome</keyword>
<feature type="domain" description="Zinc finger CHC2-type" evidence="2">
    <location>
        <begin position="7"/>
        <end position="74"/>
    </location>
</feature>
<dbReference type="EMBL" id="JACOOE010000008">
    <property type="protein sequence ID" value="MBC5606238.1"/>
    <property type="molecule type" value="Genomic_DNA"/>
</dbReference>
<evidence type="ECO:0000256" key="1">
    <source>
        <dbReference type="SAM" id="MobiDB-lite"/>
    </source>
</evidence>
<accession>A0ABR7CEM7</accession>
<comment type="caution">
    <text evidence="3">The sequence shown here is derived from an EMBL/GenBank/DDBJ whole genome shotgun (WGS) entry which is preliminary data.</text>
</comment>
<organism evidence="3 4">
    <name type="scientific">Bacteroides difficilis</name>
    <dbReference type="NCBI Taxonomy" id="2763021"/>
    <lineage>
        <taxon>Bacteria</taxon>
        <taxon>Pseudomonadati</taxon>
        <taxon>Bacteroidota</taxon>
        <taxon>Bacteroidia</taxon>
        <taxon>Bacteroidales</taxon>
        <taxon>Bacteroidaceae</taxon>
        <taxon>Bacteroides</taxon>
    </lineage>
</organism>
<reference evidence="3 4" key="1">
    <citation type="submission" date="2020-08" db="EMBL/GenBank/DDBJ databases">
        <title>Genome public.</title>
        <authorList>
            <person name="Liu C."/>
            <person name="Sun Q."/>
        </authorList>
    </citation>
    <scope>NUCLEOTIDE SEQUENCE [LARGE SCALE GENOMIC DNA]</scope>
    <source>
        <strain evidence="3 4">M27</strain>
    </source>
</reference>
<dbReference type="Pfam" id="PF01807">
    <property type="entry name" value="Zn_ribbon_DnaG"/>
    <property type="match status" value="1"/>
</dbReference>
<dbReference type="Pfam" id="PF13155">
    <property type="entry name" value="Toprim_2"/>
    <property type="match status" value="1"/>
</dbReference>
<name>A0ABR7CEM7_9BACE</name>
<dbReference type="RefSeq" id="WP_186968029.1">
    <property type="nucleotide sequence ID" value="NZ_JACOOE010000008.1"/>
</dbReference>
<dbReference type="InterPro" id="IPR036977">
    <property type="entry name" value="DNA_primase_Znf_CHC2"/>
</dbReference>
<gene>
    <name evidence="3" type="ORF">H8S67_16390</name>
</gene>
<feature type="region of interest" description="Disordered" evidence="1">
    <location>
        <begin position="298"/>
        <end position="325"/>
    </location>
</feature>
<dbReference type="Gene3D" id="3.40.1360.10">
    <property type="match status" value="1"/>
</dbReference>
<evidence type="ECO:0000313" key="3">
    <source>
        <dbReference type="EMBL" id="MBC5606238.1"/>
    </source>
</evidence>
<sequence>MTIQEAKRIRIAEYLQTLGYTPVKKQGNSLWYKSPLREETEASFKVNTELNQWYDFGIGKGGNIIALASELYRSDNVPYLLERIAKQTPHLHIASHTPFSFGRQSVSEPMYRHLQVTELSSPALLSYLQERGINTELAKRVCRELRFENKGKPYFAIGFPNMAGGYEVRNRYFKGCVAPKDITYIRQKGEQPTTCYLFEGFMDYLSFLTIRVRKNLQYPRLTMQDYIILNSVSNLAKAEGILADYSQIGCFLDNDTAGRTACEHLRARFGKRISDKSIHYSEYKDLNDYLCGKPLSQSAEPMKQERQVQSARRMMQPPKKRGLKM</sequence>
<protein>
    <submittedName>
        <fullName evidence="3">Toprim domain-containing protein</fullName>
    </submittedName>
</protein>